<dbReference type="InterPro" id="IPR000668">
    <property type="entry name" value="Peptidase_C1A_C"/>
</dbReference>
<dbReference type="Pfam" id="PF00112">
    <property type="entry name" value="Peptidase_C1"/>
    <property type="match status" value="1"/>
</dbReference>
<dbReference type="Gene3D" id="3.90.70.10">
    <property type="entry name" value="Cysteine proteinases"/>
    <property type="match status" value="1"/>
</dbReference>
<dbReference type="InterPro" id="IPR038765">
    <property type="entry name" value="Papain-like_cys_pep_sf"/>
</dbReference>
<evidence type="ECO:0000259" key="2">
    <source>
        <dbReference type="SMART" id="SM00645"/>
    </source>
</evidence>
<dbReference type="OrthoDB" id="640249at2759"/>
<dbReference type="AlphaFoldDB" id="A0A813WU76"/>
<sequence>MYRNPYQWYAPTLDASMDTRRLTMRPFKVPVQKILSSVDLRRWLTPVKNQAQTDACAANAFAGAIEYIIKRRAGHNVNVSRLFIYYNGRMIQQRSFEVTDGGASKRTIALGLRKFGVCAEFVWPYERAYIDQTPPAHVYEAASQISVVVLSVPRTLAALKACLSNEVPFLIGIRLLPQATNEAKYNRGFITMPNPNDANILSVPTHAVLVVGYDDRTGHFIVRNSWGEDWGQNGYFYVPYQYMLENNLVNVADGVWAIPDVVRRSKTLPTVRQLVLSDRVGDARYQYNPHYYRHGYTVY</sequence>
<proteinExistence type="inferred from homology"/>
<dbReference type="InterPro" id="IPR013128">
    <property type="entry name" value="Peptidase_C1A"/>
</dbReference>
<organism evidence="3 4">
    <name type="scientific">Adineta ricciae</name>
    <name type="common">Rotifer</name>
    <dbReference type="NCBI Taxonomy" id="249248"/>
    <lineage>
        <taxon>Eukaryota</taxon>
        <taxon>Metazoa</taxon>
        <taxon>Spiralia</taxon>
        <taxon>Gnathifera</taxon>
        <taxon>Rotifera</taxon>
        <taxon>Eurotatoria</taxon>
        <taxon>Bdelloidea</taxon>
        <taxon>Adinetida</taxon>
        <taxon>Adinetidae</taxon>
        <taxon>Adineta</taxon>
    </lineage>
</organism>
<evidence type="ECO:0000256" key="1">
    <source>
        <dbReference type="ARBA" id="ARBA00008455"/>
    </source>
</evidence>
<dbReference type="GO" id="GO:0008234">
    <property type="term" value="F:cysteine-type peptidase activity"/>
    <property type="evidence" value="ECO:0007669"/>
    <property type="project" value="InterPro"/>
</dbReference>
<evidence type="ECO:0000313" key="3">
    <source>
        <dbReference type="EMBL" id="CAF0857291.1"/>
    </source>
</evidence>
<protein>
    <recommendedName>
        <fullName evidence="2">Peptidase C1A papain C-terminal domain-containing protein</fullName>
    </recommendedName>
</protein>
<dbReference type="PANTHER" id="PTHR12411">
    <property type="entry name" value="CYSTEINE PROTEASE FAMILY C1-RELATED"/>
    <property type="match status" value="1"/>
</dbReference>
<feature type="domain" description="Peptidase C1A papain C-terminal" evidence="2">
    <location>
        <begin position="34"/>
        <end position="252"/>
    </location>
</feature>
<comment type="caution">
    <text evidence="3">The sequence shown here is derived from an EMBL/GenBank/DDBJ whole genome shotgun (WGS) entry which is preliminary data.</text>
</comment>
<comment type="similarity">
    <text evidence="1">Belongs to the peptidase C1 family.</text>
</comment>
<name>A0A813WU76_ADIRI</name>
<dbReference type="GO" id="GO:0006508">
    <property type="term" value="P:proteolysis"/>
    <property type="evidence" value="ECO:0007669"/>
    <property type="project" value="InterPro"/>
</dbReference>
<evidence type="ECO:0000313" key="4">
    <source>
        <dbReference type="Proteomes" id="UP000663852"/>
    </source>
</evidence>
<dbReference type="SUPFAM" id="SSF54001">
    <property type="entry name" value="Cysteine proteinases"/>
    <property type="match status" value="1"/>
</dbReference>
<dbReference type="CDD" id="cd02619">
    <property type="entry name" value="Peptidase_C1"/>
    <property type="match status" value="1"/>
</dbReference>
<dbReference type="EMBL" id="CAJNOJ010000023">
    <property type="protein sequence ID" value="CAF0857291.1"/>
    <property type="molecule type" value="Genomic_DNA"/>
</dbReference>
<dbReference type="Proteomes" id="UP000663852">
    <property type="component" value="Unassembled WGS sequence"/>
</dbReference>
<reference evidence="3" key="1">
    <citation type="submission" date="2021-02" db="EMBL/GenBank/DDBJ databases">
        <authorList>
            <person name="Nowell W R."/>
        </authorList>
    </citation>
    <scope>NUCLEOTIDE SEQUENCE</scope>
</reference>
<accession>A0A813WU76</accession>
<dbReference type="SMART" id="SM00645">
    <property type="entry name" value="Pept_C1"/>
    <property type="match status" value="1"/>
</dbReference>
<gene>
    <name evidence="3" type="ORF">EDS130_LOCUS7623</name>
</gene>